<dbReference type="Proteomes" id="UP000175616">
    <property type="component" value="Unassembled WGS sequence"/>
</dbReference>
<dbReference type="Pfam" id="PF17989">
    <property type="entry name" value="ALP_N"/>
    <property type="match status" value="1"/>
</dbReference>
<dbReference type="Pfam" id="PF21522">
    <property type="entry name" value="MreB-like_C"/>
    <property type="match status" value="1"/>
</dbReference>
<evidence type="ECO:0000313" key="4">
    <source>
        <dbReference type="EMBL" id="OFC58928.1"/>
    </source>
</evidence>
<organism evidence="4 6">
    <name type="scientific">Acidithiobacillus caldus</name>
    <dbReference type="NCBI Taxonomy" id="33059"/>
    <lineage>
        <taxon>Bacteria</taxon>
        <taxon>Pseudomonadati</taxon>
        <taxon>Pseudomonadota</taxon>
        <taxon>Acidithiobacillia</taxon>
        <taxon>Acidithiobacillales</taxon>
        <taxon>Acidithiobacillaceae</taxon>
        <taxon>Acidithiobacillus</taxon>
    </lineage>
</organism>
<proteinExistence type="predicted"/>
<dbReference type="Proteomes" id="UP000175707">
    <property type="component" value="Unassembled WGS sequence"/>
</dbReference>
<dbReference type="AlphaFoldDB" id="A0A1E7YVI1"/>
<reference evidence="5 6" key="1">
    <citation type="submission" date="2016-06" db="EMBL/GenBank/DDBJ databases">
        <title>Gene turnover analysis identifies the evolutionary adaptation of the extremophile Acidithiobacillus caldus.</title>
        <authorList>
            <person name="Zhang X."/>
        </authorList>
    </citation>
    <scope>NUCLEOTIDE SEQUENCE [LARGE SCALE GENOMIC DNA]</scope>
    <source>
        <strain evidence="3 5">DX</strain>
        <strain evidence="4 6">S1</strain>
    </source>
</reference>
<dbReference type="OMA" id="DVGYFTT"/>
<evidence type="ECO:0000259" key="2">
    <source>
        <dbReference type="Pfam" id="PF21522"/>
    </source>
</evidence>
<evidence type="ECO:0000259" key="1">
    <source>
        <dbReference type="Pfam" id="PF17989"/>
    </source>
</evidence>
<gene>
    <name evidence="3" type="ORF">BAE27_06775</name>
    <name evidence="4" type="ORF">BAE30_08715</name>
</gene>
<feature type="domain" description="Actin-like protein N-terminal" evidence="1">
    <location>
        <begin position="6"/>
        <end position="157"/>
    </location>
</feature>
<evidence type="ECO:0000313" key="5">
    <source>
        <dbReference type="Proteomes" id="UP000175616"/>
    </source>
</evidence>
<comment type="caution">
    <text evidence="4">The sequence shown here is derived from an EMBL/GenBank/DDBJ whole genome shotgun (WGS) entry which is preliminary data.</text>
</comment>
<dbReference type="SUPFAM" id="SSF53067">
    <property type="entry name" value="Actin-like ATPase domain"/>
    <property type="match status" value="2"/>
</dbReference>
<dbReference type="InterPro" id="IPR040607">
    <property type="entry name" value="ALP_N"/>
</dbReference>
<name>A0A1E7YVI1_9PROT</name>
<dbReference type="EMBL" id="LZYE01000183">
    <property type="protein sequence ID" value="OFC35991.1"/>
    <property type="molecule type" value="Genomic_DNA"/>
</dbReference>
<feature type="domain" description="Actin homologue MreB-like C-terminal" evidence="2">
    <location>
        <begin position="183"/>
        <end position="306"/>
    </location>
</feature>
<evidence type="ECO:0000313" key="3">
    <source>
        <dbReference type="EMBL" id="OFC35991.1"/>
    </source>
</evidence>
<dbReference type="Gene3D" id="3.30.420.40">
    <property type="match status" value="2"/>
</dbReference>
<protein>
    <submittedName>
        <fullName evidence="4">Uncharacterized protein</fullName>
    </submittedName>
</protein>
<evidence type="ECO:0000313" key="6">
    <source>
        <dbReference type="Proteomes" id="UP000175707"/>
    </source>
</evidence>
<dbReference type="InterPro" id="IPR049067">
    <property type="entry name" value="MreB-like_C"/>
</dbReference>
<dbReference type="RefSeq" id="WP_014003175.1">
    <property type="nucleotide sequence ID" value="NZ_LZYE01000183.1"/>
</dbReference>
<dbReference type="InterPro" id="IPR043129">
    <property type="entry name" value="ATPase_NBD"/>
</dbReference>
<accession>A0A1E7YVI1</accession>
<dbReference type="GeneID" id="92931943"/>
<dbReference type="EMBL" id="LZYH01000563">
    <property type="protein sequence ID" value="OFC58928.1"/>
    <property type="molecule type" value="Genomic_DNA"/>
</dbReference>
<sequence>MANIVGMDIGYGNLKVAFGVDTGQPQTEIYPATAIPAELVASSLFGGDQEDENGIRVLVDEAAWVAGVPAAAVQRYAPRQLHEGYVGSPAWKALAHAGLLLSGFTEIDVLVVGLPVHHFDDQARRKHLEALLQGTHRVSPRRQLVVHTVRVVPQPVGAYIDALNGPWNAEAEQERLSEETCLVIDPGFFSLDWTLIRAGGRYAPLASGSSLFAVSKVIEEARRRIQHDHGAAPTVAQLEQCLQEHRPAVRVYRQDVPLADYYAKSATNVAKEAFSEMRAMLRQVDEPINYLILAGGGALLYRDSVAELYPNSTLLCGPNPEICNVLGFWQLGAQGTS</sequence>